<feature type="domain" description="Winged helix-turn-helix transcription repressor HrcA DNA-binding" evidence="8">
    <location>
        <begin position="2"/>
        <end position="73"/>
    </location>
</feature>
<evidence type="ECO:0000313" key="10">
    <source>
        <dbReference type="Proteomes" id="UP000182589"/>
    </source>
</evidence>
<dbReference type="InterPro" id="IPR002571">
    <property type="entry name" value="HrcA"/>
</dbReference>
<comment type="similarity">
    <text evidence="6">Belongs to the HrcA family.</text>
</comment>
<proteinExistence type="inferred from homology"/>
<feature type="domain" description="Heat-inducible transcription repressor HrcA C-terminal" evidence="7">
    <location>
        <begin position="105"/>
        <end position="324"/>
    </location>
</feature>
<name>A0A1H2U9R4_9BACL</name>
<dbReference type="InterPro" id="IPR005104">
    <property type="entry name" value="WHTH_HrcA_DNA-bd"/>
</dbReference>
<keyword evidence="1 6" id="KW-0678">Repressor</keyword>
<dbReference type="InterPro" id="IPR036390">
    <property type="entry name" value="WH_DNA-bd_sf"/>
</dbReference>
<organism evidence="9 10">
    <name type="scientific">Alicyclobacillus hesperidum</name>
    <dbReference type="NCBI Taxonomy" id="89784"/>
    <lineage>
        <taxon>Bacteria</taxon>
        <taxon>Bacillati</taxon>
        <taxon>Bacillota</taxon>
        <taxon>Bacilli</taxon>
        <taxon>Bacillales</taxon>
        <taxon>Alicyclobacillaceae</taxon>
        <taxon>Alicyclobacillus</taxon>
    </lineage>
</organism>
<evidence type="ECO:0000256" key="5">
    <source>
        <dbReference type="ARBA" id="ARBA00055319"/>
    </source>
</evidence>
<dbReference type="STRING" id="89784.SAMN04489725_107113"/>
<dbReference type="SUPFAM" id="SSF46785">
    <property type="entry name" value="Winged helix' DNA-binding domain"/>
    <property type="match status" value="1"/>
</dbReference>
<sequence length="345" mass="38401">MMLTPRQQLILSAVIEDYVRMAEPVGSRALAKHEEIQFSPATIRNEMADLEEMGYLTQPHTSSGRIPSQKGYRFYVDNLLRQGHVDRGAGAFLKDFFTKRIDEVEQVVREVSMMLSSLTRQTSIVLGPNMYTEKVRKIELIPIGAGRAVAILVTDAGHVENAHVHFSEDIRVDDVEAIVNVLNDKLVGVPISKLRSNLYAELAEELSRTVERFEDALAVLSEVCQVTDREETVYIGGAANVLSQPEFHDVEKAQSILSLLEQGGTVTSWFPKDERGLTVRIGAENSVGALQDCTVMTTTYSLYGHPVGHIGVLGPTRMDYNRIMQILQYTSAALTEFLTRWSTGI</sequence>
<comment type="function">
    <text evidence="5 6">Negative regulator of class I heat shock genes (grpE-dnaK-dnaJ and groELS operons). Prevents heat-shock induction of these operons.</text>
</comment>
<evidence type="ECO:0000256" key="6">
    <source>
        <dbReference type="HAMAP-Rule" id="MF_00081"/>
    </source>
</evidence>
<gene>
    <name evidence="6" type="primary">hrcA</name>
    <name evidence="9" type="ORF">SAMN04489725_107113</name>
</gene>
<dbReference type="InterPro" id="IPR023120">
    <property type="entry name" value="WHTH_transcript_rep_HrcA_IDD"/>
</dbReference>
<dbReference type="GO" id="GO:0003677">
    <property type="term" value="F:DNA binding"/>
    <property type="evidence" value="ECO:0007669"/>
    <property type="project" value="InterPro"/>
</dbReference>
<dbReference type="Pfam" id="PF03444">
    <property type="entry name" value="WHD_HrcA"/>
    <property type="match status" value="1"/>
</dbReference>
<dbReference type="InterPro" id="IPR029016">
    <property type="entry name" value="GAF-like_dom_sf"/>
</dbReference>
<accession>A0A1H2U9R4</accession>
<dbReference type="PIRSF" id="PIRSF005485">
    <property type="entry name" value="HrcA"/>
    <property type="match status" value="1"/>
</dbReference>
<dbReference type="AlphaFoldDB" id="A0A1H2U9R4"/>
<evidence type="ECO:0000256" key="3">
    <source>
        <dbReference type="ARBA" id="ARBA00023016"/>
    </source>
</evidence>
<keyword evidence="3 6" id="KW-0346">Stress response</keyword>
<dbReference type="Gene3D" id="3.30.450.40">
    <property type="match status" value="1"/>
</dbReference>
<dbReference type="SUPFAM" id="SSF55781">
    <property type="entry name" value="GAF domain-like"/>
    <property type="match status" value="1"/>
</dbReference>
<dbReference type="Gene3D" id="1.10.10.10">
    <property type="entry name" value="Winged helix-like DNA-binding domain superfamily/Winged helix DNA-binding domain"/>
    <property type="match status" value="1"/>
</dbReference>
<dbReference type="EMBL" id="FNOJ01000007">
    <property type="protein sequence ID" value="SDW52942.1"/>
    <property type="molecule type" value="Genomic_DNA"/>
</dbReference>
<keyword evidence="4 6" id="KW-0804">Transcription</keyword>
<dbReference type="InterPro" id="IPR021153">
    <property type="entry name" value="HrcA_C"/>
</dbReference>
<dbReference type="InterPro" id="IPR036388">
    <property type="entry name" value="WH-like_DNA-bd_sf"/>
</dbReference>
<dbReference type="PANTHER" id="PTHR34824">
    <property type="entry name" value="HEAT-INDUCIBLE TRANSCRIPTION REPRESSOR HRCA"/>
    <property type="match status" value="1"/>
</dbReference>
<dbReference type="NCBIfam" id="TIGR00331">
    <property type="entry name" value="hrcA"/>
    <property type="match status" value="1"/>
</dbReference>
<evidence type="ECO:0000256" key="2">
    <source>
        <dbReference type="ARBA" id="ARBA00023015"/>
    </source>
</evidence>
<dbReference type="PANTHER" id="PTHR34824:SF1">
    <property type="entry name" value="HEAT-INDUCIBLE TRANSCRIPTION REPRESSOR HRCA"/>
    <property type="match status" value="1"/>
</dbReference>
<dbReference type="FunFam" id="1.10.10.10:FF:000049">
    <property type="entry name" value="Heat-inducible transcription repressor HrcA"/>
    <property type="match status" value="1"/>
</dbReference>
<protein>
    <recommendedName>
        <fullName evidence="6">Heat-inducible transcription repressor HrcA</fullName>
    </recommendedName>
</protein>
<evidence type="ECO:0000259" key="7">
    <source>
        <dbReference type="Pfam" id="PF01628"/>
    </source>
</evidence>
<dbReference type="Pfam" id="PF01628">
    <property type="entry name" value="HrcA"/>
    <property type="match status" value="1"/>
</dbReference>
<evidence type="ECO:0000256" key="1">
    <source>
        <dbReference type="ARBA" id="ARBA00022491"/>
    </source>
</evidence>
<dbReference type="Proteomes" id="UP000182589">
    <property type="component" value="Unassembled WGS sequence"/>
</dbReference>
<evidence type="ECO:0000313" key="9">
    <source>
        <dbReference type="EMBL" id="SDW52942.1"/>
    </source>
</evidence>
<evidence type="ECO:0000256" key="4">
    <source>
        <dbReference type="ARBA" id="ARBA00023163"/>
    </source>
</evidence>
<reference evidence="10" key="1">
    <citation type="submission" date="2016-10" db="EMBL/GenBank/DDBJ databases">
        <authorList>
            <person name="Varghese N."/>
        </authorList>
    </citation>
    <scope>NUCLEOTIDE SEQUENCE [LARGE SCALE GENOMIC DNA]</scope>
    <source>
        <strain evidence="10">DSM 12489</strain>
    </source>
</reference>
<keyword evidence="10" id="KW-1185">Reference proteome</keyword>
<dbReference type="GO" id="GO:0045892">
    <property type="term" value="P:negative regulation of DNA-templated transcription"/>
    <property type="evidence" value="ECO:0007669"/>
    <property type="project" value="UniProtKB-UniRule"/>
</dbReference>
<dbReference type="Gene3D" id="3.30.390.60">
    <property type="entry name" value="Heat-inducible transcription repressor hrca homolog, domain 3"/>
    <property type="match status" value="1"/>
</dbReference>
<keyword evidence="2 6" id="KW-0805">Transcription regulation</keyword>
<dbReference type="HAMAP" id="MF_00081">
    <property type="entry name" value="HrcA"/>
    <property type="match status" value="1"/>
</dbReference>
<evidence type="ECO:0000259" key="8">
    <source>
        <dbReference type="Pfam" id="PF03444"/>
    </source>
</evidence>